<evidence type="ECO:0000256" key="5">
    <source>
        <dbReference type="ARBA" id="ARBA00023163"/>
    </source>
</evidence>
<dbReference type="GO" id="GO:0032993">
    <property type="term" value="C:protein-DNA complex"/>
    <property type="evidence" value="ECO:0007669"/>
    <property type="project" value="TreeGrafter"/>
</dbReference>
<dbReference type="AlphaFoldDB" id="A0A402A4W4"/>
<dbReference type="SMART" id="SM00862">
    <property type="entry name" value="Trans_reg_C"/>
    <property type="match status" value="1"/>
</dbReference>
<keyword evidence="5" id="KW-0804">Transcription</keyword>
<dbReference type="GO" id="GO:0006355">
    <property type="term" value="P:regulation of DNA-templated transcription"/>
    <property type="evidence" value="ECO:0007669"/>
    <property type="project" value="InterPro"/>
</dbReference>
<name>A0A402A4W4_9CHLR</name>
<evidence type="ECO:0000256" key="1">
    <source>
        <dbReference type="ARBA" id="ARBA00022553"/>
    </source>
</evidence>
<dbReference type="SMART" id="SM00448">
    <property type="entry name" value="REC"/>
    <property type="match status" value="1"/>
</dbReference>
<feature type="modified residue" description="4-aspartylphosphate" evidence="6">
    <location>
        <position position="59"/>
    </location>
</feature>
<sequence>MYQEQGKTVYILVVDDNRFENTLVQFVLSKVGFEVEIADNPRGAMQMIQKREPDLLILDVNMPYINGFEFSARLRSEGYEIPLIFMTAQDTIEAKLQGFNIGADDYICKPFNHQELVARVQAVMRRIKHHGKLEHESLRGGPIELFPSELKVIVDNEMVVTLTPKEAHVLRVLMSSSGQVVNREQLLSEVWNENENNSNIVDVYIRRLRVKLEIDAYSPKHILSVRGIGYKFVGK</sequence>
<dbReference type="Pfam" id="PF00486">
    <property type="entry name" value="Trans_reg_C"/>
    <property type="match status" value="1"/>
</dbReference>
<dbReference type="InterPro" id="IPR036388">
    <property type="entry name" value="WH-like_DNA-bd_sf"/>
</dbReference>
<dbReference type="PROSITE" id="PS50110">
    <property type="entry name" value="RESPONSE_REGULATORY"/>
    <property type="match status" value="1"/>
</dbReference>
<feature type="domain" description="OmpR/PhoB-type" evidence="9">
    <location>
        <begin position="135"/>
        <end position="234"/>
    </location>
</feature>
<dbReference type="Gene3D" id="6.10.250.690">
    <property type="match status" value="1"/>
</dbReference>
<gene>
    <name evidence="10" type="ORF">KTT_39580</name>
</gene>
<dbReference type="PROSITE" id="PS51755">
    <property type="entry name" value="OMPR_PHOB"/>
    <property type="match status" value="1"/>
</dbReference>
<proteinExistence type="predicted"/>
<evidence type="ECO:0000256" key="6">
    <source>
        <dbReference type="PROSITE-ProRule" id="PRU00169"/>
    </source>
</evidence>
<dbReference type="InterPro" id="IPR011006">
    <property type="entry name" value="CheY-like_superfamily"/>
</dbReference>
<evidence type="ECO:0000259" key="9">
    <source>
        <dbReference type="PROSITE" id="PS51755"/>
    </source>
</evidence>
<dbReference type="Gene3D" id="3.40.50.2300">
    <property type="match status" value="1"/>
</dbReference>
<evidence type="ECO:0000259" key="8">
    <source>
        <dbReference type="PROSITE" id="PS50110"/>
    </source>
</evidence>
<dbReference type="OrthoDB" id="9790442at2"/>
<dbReference type="GO" id="GO:0000976">
    <property type="term" value="F:transcription cis-regulatory region binding"/>
    <property type="evidence" value="ECO:0007669"/>
    <property type="project" value="TreeGrafter"/>
</dbReference>
<dbReference type="PANTHER" id="PTHR48111:SF1">
    <property type="entry name" value="TWO-COMPONENT RESPONSE REGULATOR ORR33"/>
    <property type="match status" value="1"/>
</dbReference>
<evidence type="ECO:0000313" key="11">
    <source>
        <dbReference type="Proteomes" id="UP000287352"/>
    </source>
</evidence>
<dbReference type="GO" id="GO:0005829">
    <property type="term" value="C:cytosol"/>
    <property type="evidence" value="ECO:0007669"/>
    <property type="project" value="TreeGrafter"/>
</dbReference>
<comment type="caution">
    <text evidence="10">The sequence shown here is derived from an EMBL/GenBank/DDBJ whole genome shotgun (WGS) entry which is preliminary data.</text>
</comment>
<dbReference type="CDD" id="cd00383">
    <property type="entry name" value="trans_reg_C"/>
    <property type="match status" value="1"/>
</dbReference>
<dbReference type="InterPro" id="IPR039420">
    <property type="entry name" value="WalR-like"/>
</dbReference>
<dbReference type="InterPro" id="IPR016032">
    <property type="entry name" value="Sig_transdc_resp-reg_C-effctor"/>
</dbReference>
<dbReference type="Pfam" id="PF00072">
    <property type="entry name" value="Response_reg"/>
    <property type="match status" value="1"/>
</dbReference>
<dbReference type="InterPro" id="IPR001867">
    <property type="entry name" value="OmpR/PhoB-type_DNA-bd"/>
</dbReference>
<dbReference type="PANTHER" id="PTHR48111">
    <property type="entry name" value="REGULATOR OF RPOS"/>
    <property type="match status" value="1"/>
</dbReference>
<organism evidence="10 11">
    <name type="scientific">Tengunoibacter tsumagoiensis</name>
    <dbReference type="NCBI Taxonomy" id="2014871"/>
    <lineage>
        <taxon>Bacteria</taxon>
        <taxon>Bacillati</taxon>
        <taxon>Chloroflexota</taxon>
        <taxon>Ktedonobacteria</taxon>
        <taxon>Ktedonobacterales</taxon>
        <taxon>Dictyobacteraceae</taxon>
        <taxon>Tengunoibacter</taxon>
    </lineage>
</organism>
<keyword evidence="2" id="KW-0902">Two-component regulatory system</keyword>
<dbReference type="EMBL" id="BIFR01000001">
    <property type="protein sequence ID" value="GCE14099.1"/>
    <property type="molecule type" value="Genomic_DNA"/>
</dbReference>
<accession>A0A402A4W4</accession>
<keyword evidence="3" id="KW-0805">Transcription regulation</keyword>
<keyword evidence="4 7" id="KW-0238">DNA-binding</keyword>
<reference evidence="11" key="1">
    <citation type="submission" date="2018-12" db="EMBL/GenBank/DDBJ databases">
        <title>Tengunoibacter tsumagoiensis gen. nov., sp. nov., Dictyobacter kobayashii sp. nov., D. alpinus sp. nov., and D. joshuensis sp. nov. and description of Dictyobacteraceae fam. nov. within the order Ktedonobacterales isolated from Tengu-no-mugimeshi.</title>
        <authorList>
            <person name="Wang C.M."/>
            <person name="Zheng Y."/>
            <person name="Sakai Y."/>
            <person name="Toyoda A."/>
            <person name="Minakuchi Y."/>
            <person name="Abe K."/>
            <person name="Yokota A."/>
            <person name="Yabe S."/>
        </authorList>
    </citation>
    <scope>NUCLEOTIDE SEQUENCE [LARGE SCALE GENOMIC DNA]</scope>
    <source>
        <strain evidence="11">Uno3</strain>
    </source>
</reference>
<evidence type="ECO:0000256" key="7">
    <source>
        <dbReference type="PROSITE-ProRule" id="PRU01091"/>
    </source>
</evidence>
<evidence type="ECO:0000256" key="4">
    <source>
        <dbReference type="ARBA" id="ARBA00023125"/>
    </source>
</evidence>
<dbReference type="CDD" id="cd17574">
    <property type="entry name" value="REC_OmpR"/>
    <property type="match status" value="1"/>
</dbReference>
<dbReference type="Gene3D" id="1.10.10.10">
    <property type="entry name" value="Winged helix-like DNA-binding domain superfamily/Winged helix DNA-binding domain"/>
    <property type="match status" value="1"/>
</dbReference>
<evidence type="ECO:0000256" key="2">
    <source>
        <dbReference type="ARBA" id="ARBA00023012"/>
    </source>
</evidence>
<dbReference type="GO" id="GO:0000156">
    <property type="term" value="F:phosphorelay response regulator activity"/>
    <property type="evidence" value="ECO:0007669"/>
    <property type="project" value="TreeGrafter"/>
</dbReference>
<keyword evidence="11" id="KW-1185">Reference proteome</keyword>
<protein>
    <submittedName>
        <fullName evidence="10">DNA-binding response regulator</fullName>
    </submittedName>
</protein>
<dbReference type="SUPFAM" id="SSF52172">
    <property type="entry name" value="CheY-like"/>
    <property type="match status" value="1"/>
</dbReference>
<dbReference type="SUPFAM" id="SSF46894">
    <property type="entry name" value="C-terminal effector domain of the bipartite response regulators"/>
    <property type="match status" value="1"/>
</dbReference>
<feature type="domain" description="Response regulatory" evidence="8">
    <location>
        <begin position="10"/>
        <end position="124"/>
    </location>
</feature>
<dbReference type="Proteomes" id="UP000287352">
    <property type="component" value="Unassembled WGS sequence"/>
</dbReference>
<keyword evidence="1 6" id="KW-0597">Phosphoprotein</keyword>
<feature type="DNA-binding region" description="OmpR/PhoB-type" evidence="7">
    <location>
        <begin position="135"/>
        <end position="234"/>
    </location>
</feature>
<evidence type="ECO:0000313" key="10">
    <source>
        <dbReference type="EMBL" id="GCE14099.1"/>
    </source>
</evidence>
<dbReference type="InterPro" id="IPR001789">
    <property type="entry name" value="Sig_transdc_resp-reg_receiver"/>
</dbReference>
<evidence type="ECO:0000256" key="3">
    <source>
        <dbReference type="ARBA" id="ARBA00023015"/>
    </source>
</evidence>